<comment type="caution">
    <text evidence="2">The sequence shown here is derived from an EMBL/GenBank/DDBJ whole genome shotgun (WGS) entry which is preliminary data.</text>
</comment>
<reference evidence="2" key="2">
    <citation type="submission" date="2020-11" db="EMBL/GenBank/DDBJ databases">
        <authorList>
            <person name="Cecchin M."/>
            <person name="Marcolungo L."/>
            <person name="Rossato M."/>
            <person name="Girolomoni L."/>
            <person name="Cosentino E."/>
            <person name="Cuine S."/>
            <person name="Li-Beisson Y."/>
            <person name="Delledonne M."/>
            <person name="Ballottari M."/>
        </authorList>
    </citation>
    <scope>NUCLEOTIDE SEQUENCE</scope>
    <source>
        <strain evidence="2">211/11P</strain>
        <tissue evidence="2">Whole cell</tissue>
    </source>
</reference>
<feature type="compositionally biased region" description="Basic and acidic residues" evidence="1">
    <location>
        <begin position="1"/>
        <end position="10"/>
    </location>
</feature>
<dbReference type="EMBL" id="SIDB01000002">
    <property type="protein sequence ID" value="KAI3435749.1"/>
    <property type="molecule type" value="Genomic_DNA"/>
</dbReference>
<dbReference type="AlphaFoldDB" id="A0A9D4YZP2"/>
<keyword evidence="3" id="KW-1185">Reference proteome</keyword>
<reference evidence="2" key="1">
    <citation type="journal article" date="2019" name="Plant J.">
        <title>Chlorella vulgaris genome assembly and annotation reveals the molecular basis for metabolic acclimation to high light conditions.</title>
        <authorList>
            <person name="Cecchin M."/>
            <person name="Marcolungo L."/>
            <person name="Rossato M."/>
            <person name="Girolomoni L."/>
            <person name="Cosentino E."/>
            <person name="Cuine S."/>
            <person name="Li-Beisson Y."/>
            <person name="Delledonne M."/>
            <person name="Ballottari M."/>
        </authorList>
    </citation>
    <scope>NUCLEOTIDE SEQUENCE</scope>
    <source>
        <strain evidence="2">211/11P</strain>
    </source>
</reference>
<evidence type="ECO:0000313" key="3">
    <source>
        <dbReference type="Proteomes" id="UP001055712"/>
    </source>
</evidence>
<accession>A0A9D4YZP2</accession>
<gene>
    <name evidence="2" type="ORF">D9Q98_001807</name>
</gene>
<proteinExistence type="predicted"/>
<protein>
    <submittedName>
        <fullName evidence="2">Uncharacterized protein</fullName>
    </submittedName>
</protein>
<feature type="region of interest" description="Disordered" evidence="1">
    <location>
        <begin position="1"/>
        <end position="20"/>
    </location>
</feature>
<dbReference type="Proteomes" id="UP001055712">
    <property type="component" value="Unassembled WGS sequence"/>
</dbReference>
<name>A0A9D4YZP2_CHLVU</name>
<organism evidence="2 3">
    <name type="scientific">Chlorella vulgaris</name>
    <name type="common">Green alga</name>
    <dbReference type="NCBI Taxonomy" id="3077"/>
    <lineage>
        <taxon>Eukaryota</taxon>
        <taxon>Viridiplantae</taxon>
        <taxon>Chlorophyta</taxon>
        <taxon>core chlorophytes</taxon>
        <taxon>Trebouxiophyceae</taxon>
        <taxon>Chlorellales</taxon>
        <taxon>Chlorellaceae</taxon>
        <taxon>Chlorella clade</taxon>
        <taxon>Chlorella</taxon>
    </lineage>
</organism>
<sequence length="218" mass="23231">MVRSTRRDGPSKAQVDPSSVWSKLHVQLTSEEIQADLDALALHPAPLPANEAAAGVRVLVEQPAQQAALAAVRPHRSTRKPARFEEESPQQQPAYVQPVPAWQPAHRDAVAAAPPTPQLQWPASQAALQQQPDASKQTVTGSMAGSVDANAALDQGLLQELPPALPAHSWHPAQHASFGALAVGSVPQPEPHAAGNPLSSLTREQWHAVLQLLLSYSR</sequence>
<feature type="region of interest" description="Disordered" evidence="1">
    <location>
        <begin position="71"/>
        <end position="95"/>
    </location>
</feature>
<evidence type="ECO:0000256" key="1">
    <source>
        <dbReference type="SAM" id="MobiDB-lite"/>
    </source>
</evidence>
<evidence type="ECO:0000313" key="2">
    <source>
        <dbReference type="EMBL" id="KAI3435749.1"/>
    </source>
</evidence>